<evidence type="ECO:0000313" key="9">
    <source>
        <dbReference type="Proteomes" id="UP000199093"/>
    </source>
</evidence>
<evidence type="ECO:0000256" key="6">
    <source>
        <dbReference type="SAM" id="Phobius"/>
    </source>
</evidence>
<feature type="transmembrane region" description="Helical" evidence="6">
    <location>
        <begin position="122"/>
        <end position="140"/>
    </location>
</feature>
<evidence type="ECO:0000313" key="8">
    <source>
        <dbReference type="EMBL" id="SDI72665.1"/>
    </source>
</evidence>
<dbReference type="AlphaFoldDB" id="A0A1G8MXW8"/>
<dbReference type="OrthoDB" id="8688375at2"/>
<feature type="transmembrane region" description="Helical" evidence="6">
    <location>
        <begin position="152"/>
        <end position="172"/>
    </location>
</feature>
<feature type="domain" description="EamA" evidence="7">
    <location>
        <begin position="153"/>
        <end position="287"/>
    </location>
</feature>
<dbReference type="STRING" id="555512.SAMN04487993_100924"/>
<dbReference type="InterPro" id="IPR000620">
    <property type="entry name" value="EamA_dom"/>
</dbReference>
<feature type="transmembrane region" description="Helical" evidence="6">
    <location>
        <begin position="184"/>
        <end position="207"/>
    </location>
</feature>
<feature type="transmembrane region" description="Helical" evidence="6">
    <location>
        <begin position="67"/>
        <end position="88"/>
    </location>
</feature>
<feature type="transmembrane region" description="Helical" evidence="6">
    <location>
        <begin position="94"/>
        <end position="115"/>
    </location>
</feature>
<feature type="transmembrane region" description="Helical" evidence="6">
    <location>
        <begin position="34"/>
        <end position="55"/>
    </location>
</feature>
<dbReference type="Proteomes" id="UP000199093">
    <property type="component" value="Unassembled WGS sequence"/>
</dbReference>
<dbReference type="Pfam" id="PF00892">
    <property type="entry name" value="EamA"/>
    <property type="match status" value="2"/>
</dbReference>
<sequence length="316" mass="32583">MSRLWPFLALIGVGALWGAGQPLAKVAVSEGYRHFGILFWQLALGALLLGIVTRLRGRPLRFGRSHLPALVVVALTGTVLPGMASYTAAIHLPAGVLSILLSSVPMFAFPLALALGNDRFAWGRLAGLGLGFAGVLLLVLPGTSLPDPTLAGWIPVALIASAFYALEGNWVARYGTGGLDPLQLLAGASALGAAVTLPLALATGQFIDPRPPWGGPDLAILAASALHAVAYAGYVAVVTAAGAVFAVQVSYLVTLFGLAWAMLFLGESYSGGIWLALLVMMSGVALVQPRPRAALATLRGGSQNAPVDPQTGHCPR</sequence>
<feature type="transmembrane region" description="Helical" evidence="6">
    <location>
        <begin position="271"/>
        <end position="289"/>
    </location>
</feature>
<dbReference type="PANTHER" id="PTHR32322:SF18">
    <property type="entry name" value="S-ADENOSYLMETHIONINE_S-ADENOSYLHOMOCYSTEINE TRANSPORTER"/>
    <property type="match status" value="1"/>
</dbReference>
<protein>
    <submittedName>
        <fullName evidence="8">Permease of the drug/metabolite transporter (DMT) superfamily</fullName>
    </submittedName>
</protein>
<evidence type="ECO:0000256" key="3">
    <source>
        <dbReference type="ARBA" id="ARBA00022692"/>
    </source>
</evidence>
<evidence type="ECO:0000256" key="1">
    <source>
        <dbReference type="ARBA" id="ARBA00004651"/>
    </source>
</evidence>
<dbReference type="InterPro" id="IPR050638">
    <property type="entry name" value="AA-Vitamin_Transporters"/>
</dbReference>
<dbReference type="RefSeq" id="WP_089847090.1">
    <property type="nucleotide sequence ID" value="NZ_FNEJ01000009.1"/>
</dbReference>
<dbReference type="SUPFAM" id="SSF103481">
    <property type="entry name" value="Multidrug resistance efflux transporter EmrE"/>
    <property type="match status" value="2"/>
</dbReference>
<feature type="domain" description="EamA" evidence="7">
    <location>
        <begin position="6"/>
        <end position="139"/>
    </location>
</feature>
<organism evidence="8 9">
    <name type="scientific">Salipiger marinus</name>
    <dbReference type="NCBI Taxonomy" id="555512"/>
    <lineage>
        <taxon>Bacteria</taxon>
        <taxon>Pseudomonadati</taxon>
        <taxon>Pseudomonadota</taxon>
        <taxon>Alphaproteobacteria</taxon>
        <taxon>Rhodobacterales</taxon>
        <taxon>Roseobacteraceae</taxon>
        <taxon>Salipiger</taxon>
    </lineage>
</organism>
<keyword evidence="3 6" id="KW-0812">Transmembrane</keyword>
<accession>A0A1G8MXW8</accession>
<reference evidence="8 9" key="1">
    <citation type="submission" date="2016-10" db="EMBL/GenBank/DDBJ databases">
        <authorList>
            <person name="de Groot N.N."/>
        </authorList>
    </citation>
    <scope>NUCLEOTIDE SEQUENCE [LARGE SCALE GENOMIC DNA]</scope>
    <source>
        <strain evidence="8 9">DSM 26424</strain>
    </source>
</reference>
<dbReference type="EMBL" id="FNEJ01000009">
    <property type="protein sequence ID" value="SDI72665.1"/>
    <property type="molecule type" value="Genomic_DNA"/>
</dbReference>
<keyword evidence="5 6" id="KW-0472">Membrane</keyword>
<evidence type="ECO:0000256" key="5">
    <source>
        <dbReference type="ARBA" id="ARBA00023136"/>
    </source>
</evidence>
<feature type="transmembrane region" description="Helical" evidence="6">
    <location>
        <begin position="244"/>
        <end position="265"/>
    </location>
</feature>
<dbReference type="GO" id="GO:0005886">
    <property type="term" value="C:plasma membrane"/>
    <property type="evidence" value="ECO:0007669"/>
    <property type="project" value="UniProtKB-SubCell"/>
</dbReference>
<dbReference type="PANTHER" id="PTHR32322">
    <property type="entry name" value="INNER MEMBRANE TRANSPORTER"/>
    <property type="match status" value="1"/>
</dbReference>
<keyword evidence="2" id="KW-1003">Cell membrane</keyword>
<name>A0A1G8MXW8_9RHOB</name>
<dbReference type="InterPro" id="IPR037185">
    <property type="entry name" value="EmrE-like"/>
</dbReference>
<evidence type="ECO:0000256" key="2">
    <source>
        <dbReference type="ARBA" id="ARBA00022475"/>
    </source>
</evidence>
<keyword evidence="9" id="KW-1185">Reference proteome</keyword>
<comment type="subcellular location">
    <subcellularLocation>
        <location evidence="1">Cell membrane</location>
        <topology evidence="1">Multi-pass membrane protein</topology>
    </subcellularLocation>
</comment>
<keyword evidence="4 6" id="KW-1133">Transmembrane helix</keyword>
<evidence type="ECO:0000256" key="4">
    <source>
        <dbReference type="ARBA" id="ARBA00022989"/>
    </source>
</evidence>
<proteinExistence type="predicted"/>
<feature type="transmembrane region" description="Helical" evidence="6">
    <location>
        <begin position="219"/>
        <end position="237"/>
    </location>
</feature>
<gene>
    <name evidence="8" type="ORF">SAMN04487993_100924</name>
</gene>
<evidence type="ECO:0000259" key="7">
    <source>
        <dbReference type="Pfam" id="PF00892"/>
    </source>
</evidence>